<dbReference type="InterPro" id="IPR045098">
    <property type="entry name" value="Fyv10_fam"/>
</dbReference>
<dbReference type="InterPro" id="IPR044063">
    <property type="entry name" value="ZF_RING_GID"/>
</dbReference>
<keyword evidence="2" id="KW-0963">Cytoplasm</keyword>
<evidence type="ECO:0000256" key="3">
    <source>
        <dbReference type="ARBA" id="ARBA00022723"/>
    </source>
</evidence>
<dbReference type="GO" id="GO:0043161">
    <property type="term" value="P:proteasome-mediated ubiquitin-dependent protein catabolic process"/>
    <property type="evidence" value="ECO:0007669"/>
    <property type="project" value="InterPro"/>
</dbReference>
<gene>
    <name evidence="11" type="ORF">PPROV_000662500</name>
</gene>
<keyword evidence="5" id="KW-0862">Zinc</keyword>
<comment type="caution">
    <text evidence="11">The sequence shown here is derived from an EMBL/GenBank/DDBJ whole genome shotgun (WGS) entry which is preliminary data.</text>
</comment>
<evidence type="ECO:0000256" key="8">
    <source>
        <dbReference type="SAM" id="MobiDB-lite"/>
    </source>
</evidence>
<dbReference type="GO" id="GO:0008270">
    <property type="term" value="F:zinc ion binding"/>
    <property type="evidence" value="ECO:0007669"/>
    <property type="project" value="UniProtKB-KW"/>
</dbReference>
<evidence type="ECO:0000256" key="7">
    <source>
        <dbReference type="PROSITE-ProRule" id="PRU01215"/>
    </source>
</evidence>
<evidence type="ECO:0000313" key="12">
    <source>
        <dbReference type="Proteomes" id="UP000660262"/>
    </source>
</evidence>
<sequence length="440" mass="46339">MPAAMEEERQPLPSHPPPAPPVAVNAWTSCTLSLNKECERVMKKQKVFHAAASSFLTSSQTFSQENPSAPHGGGASAAQSSASAVKTAFKELSACVGKLGKAIEKETQASEELVGASVNDAPVDAKLLDELIADHLAREGLHATLKAHVGASNITMPASSSEDVQQALQAARALRNHHDLKPALAYINSHAEELAKLPDLSPSARIAAAAEATCAPENPVPPPLLVRAGDQPLRPATLLVHSLAFLEAAREGGAPSAIIYARKHLAAFTRIHTKDVQKLMGSLLVAPSAWASGPYASLAGDTLWCAAADALETDAMRLAGLPTREPLATTFHAGMEVMPTLHKLSAVLSRSGVGASAGQSWAARPTLPVALEVSETFASTFTCPVSRERASADNEPTLLPCGHALCEKSVRRLGRPPHGRMKCPYCPAQFNMSDCMRIVL</sequence>
<keyword evidence="3" id="KW-0479">Metal-binding</keyword>
<dbReference type="Pfam" id="PF10607">
    <property type="entry name" value="CTLH"/>
    <property type="match status" value="1"/>
</dbReference>
<evidence type="ECO:0000256" key="2">
    <source>
        <dbReference type="ARBA" id="ARBA00022490"/>
    </source>
</evidence>
<dbReference type="Pfam" id="PF13445">
    <property type="entry name" value="zf-RING_UBOX"/>
    <property type="match status" value="1"/>
</dbReference>
<evidence type="ECO:0000313" key="11">
    <source>
        <dbReference type="EMBL" id="GHP07883.1"/>
    </source>
</evidence>
<dbReference type="Proteomes" id="UP000660262">
    <property type="component" value="Unassembled WGS sequence"/>
</dbReference>
<dbReference type="PROSITE" id="PS51867">
    <property type="entry name" value="ZF_RING_GID"/>
    <property type="match status" value="1"/>
</dbReference>
<keyword evidence="4 6" id="KW-0863">Zinc-finger</keyword>
<dbReference type="OrthoDB" id="1933281at2759"/>
<feature type="domain" description="RING-type" evidence="9">
    <location>
        <begin position="383"/>
        <end position="426"/>
    </location>
</feature>
<keyword evidence="12" id="KW-1185">Reference proteome</keyword>
<dbReference type="GO" id="GO:0005634">
    <property type="term" value="C:nucleus"/>
    <property type="evidence" value="ECO:0007669"/>
    <property type="project" value="TreeGrafter"/>
</dbReference>
<feature type="region of interest" description="Disordered" evidence="8">
    <location>
        <begin position="1"/>
        <end position="21"/>
    </location>
</feature>
<dbReference type="SMART" id="SM00184">
    <property type="entry name" value="RING"/>
    <property type="match status" value="1"/>
</dbReference>
<dbReference type="PANTHER" id="PTHR12170:SF3">
    <property type="entry name" value="GH10162P"/>
    <property type="match status" value="1"/>
</dbReference>
<dbReference type="GO" id="GO:0061630">
    <property type="term" value="F:ubiquitin protein ligase activity"/>
    <property type="evidence" value="ECO:0007669"/>
    <property type="project" value="InterPro"/>
</dbReference>
<dbReference type="GO" id="GO:0005737">
    <property type="term" value="C:cytoplasm"/>
    <property type="evidence" value="ECO:0007669"/>
    <property type="project" value="UniProtKB-SubCell"/>
</dbReference>
<dbReference type="EMBL" id="BNJQ01000018">
    <property type="protein sequence ID" value="GHP07883.1"/>
    <property type="molecule type" value="Genomic_DNA"/>
</dbReference>
<feature type="domain" description="RING-Gid-type" evidence="10">
    <location>
        <begin position="383"/>
        <end position="426"/>
    </location>
</feature>
<dbReference type="GO" id="GO:0034657">
    <property type="term" value="C:GID complex"/>
    <property type="evidence" value="ECO:0007669"/>
    <property type="project" value="TreeGrafter"/>
</dbReference>
<protein>
    <recommendedName>
        <fullName evidence="13">RING-Gid-type domain-containing protein</fullName>
    </recommendedName>
</protein>
<evidence type="ECO:0000256" key="4">
    <source>
        <dbReference type="ARBA" id="ARBA00022771"/>
    </source>
</evidence>
<dbReference type="SUPFAM" id="SSF57850">
    <property type="entry name" value="RING/U-box"/>
    <property type="match status" value="1"/>
</dbReference>
<dbReference type="InterPro" id="IPR027370">
    <property type="entry name" value="Znf-RING_euk"/>
</dbReference>
<evidence type="ECO:0000259" key="10">
    <source>
        <dbReference type="PROSITE" id="PS51867"/>
    </source>
</evidence>
<reference evidence="11" key="1">
    <citation type="submission" date="2020-10" db="EMBL/GenBank/DDBJ databases">
        <title>Unveiling of a novel bifunctional photoreceptor, Dualchrome1, isolated from a cosmopolitan green alga.</title>
        <authorList>
            <person name="Suzuki S."/>
            <person name="Kawachi M."/>
        </authorList>
    </citation>
    <scope>NUCLEOTIDE SEQUENCE</scope>
    <source>
        <strain evidence="11">NIES 2893</strain>
    </source>
</reference>
<dbReference type="InterPro" id="IPR006594">
    <property type="entry name" value="LisH"/>
</dbReference>
<evidence type="ECO:0000256" key="1">
    <source>
        <dbReference type="ARBA" id="ARBA00004496"/>
    </source>
</evidence>
<dbReference type="InterPro" id="IPR013083">
    <property type="entry name" value="Znf_RING/FYVE/PHD"/>
</dbReference>
<dbReference type="PROSITE" id="PS50896">
    <property type="entry name" value="LISH"/>
    <property type="match status" value="1"/>
</dbReference>
<evidence type="ECO:0000259" key="9">
    <source>
        <dbReference type="PROSITE" id="PS50089"/>
    </source>
</evidence>
<dbReference type="PANTHER" id="PTHR12170">
    <property type="entry name" value="MACROPHAGE ERYTHROBLAST ATTACHER-RELATED"/>
    <property type="match status" value="1"/>
</dbReference>
<feature type="compositionally biased region" description="Basic and acidic residues" evidence="8">
    <location>
        <begin position="1"/>
        <end position="10"/>
    </location>
</feature>
<evidence type="ECO:0008006" key="13">
    <source>
        <dbReference type="Google" id="ProtNLM"/>
    </source>
</evidence>
<proteinExistence type="predicted"/>
<evidence type="ECO:0000256" key="6">
    <source>
        <dbReference type="PROSITE-ProRule" id="PRU00175"/>
    </source>
</evidence>
<name>A0A830HMG6_9CHLO</name>
<dbReference type="Gene3D" id="3.30.40.10">
    <property type="entry name" value="Zinc/RING finger domain, C3HC4 (zinc finger)"/>
    <property type="match status" value="1"/>
</dbReference>
<dbReference type="AlphaFoldDB" id="A0A830HMG6"/>
<evidence type="ECO:0000256" key="5">
    <source>
        <dbReference type="ARBA" id="ARBA00022833"/>
    </source>
</evidence>
<feature type="zinc finger region" description="RING-Gid-type" evidence="7">
    <location>
        <begin position="383"/>
        <end position="426"/>
    </location>
</feature>
<accession>A0A830HMG6</accession>
<comment type="subcellular location">
    <subcellularLocation>
        <location evidence="1">Cytoplasm</location>
    </subcellularLocation>
</comment>
<dbReference type="InterPro" id="IPR024964">
    <property type="entry name" value="CTLH/CRA"/>
</dbReference>
<dbReference type="InterPro" id="IPR001841">
    <property type="entry name" value="Znf_RING"/>
</dbReference>
<organism evidence="11 12">
    <name type="scientific">Pycnococcus provasolii</name>
    <dbReference type="NCBI Taxonomy" id="41880"/>
    <lineage>
        <taxon>Eukaryota</taxon>
        <taxon>Viridiplantae</taxon>
        <taxon>Chlorophyta</taxon>
        <taxon>Pseudoscourfieldiophyceae</taxon>
        <taxon>Pseudoscourfieldiales</taxon>
        <taxon>Pycnococcaceae</taxon>
        <taxon>Pycnococcus</taxon>
    </lineage>
</organism>
<dbReference type="PROSITE" id="PS50089">
    <property type="entry name" value="ZF_RING_2"/>
    <property type="match status" value="1"/>
</dbReference>